<dbReference type="GO" id="GO:0019005">
    <property type="term" value="C:SCF ubiquitin ligase complex"/>
    <property type="evidence" value="ECO:0007669"/>
    <property type="project" value="TreeGrafter"/>
</dbReference>
<feature type="region of interest" description="Disordered" evidence="2">
    <location>
        <begin position="1624"/>
        <end position="1645"/>
    </location>
</feature>
<dbReference type="Proteomes" id="UP000789595">
    <property type="component" value="Unassembled WGS sequence"/>
</dbReference>
<keyword evidence="4" id="KW-1185">Reference proteome</keyword>
<feature type="compositionally biased region" description="Basic residues" evidence="2">
    <location>
        <begin position="1866"/>
        <end position="1879"/>
    </location>
</feature>
<dbReference type="InterPro" id="IPR032675">
    <property type="entry name" value="LRR_dom_sf"/>
</dbReference>
<feature type="coiled-coil region" evidence="1">
    <location>
        <begin position="1073"/>
        <end position="1110"/>
    </location>
</feature>
<accession>A0A8J2SY95</accession>
<evidence type="ECO:0000256" key="1">
    <source>
        <dbReference type="SAM" id="Coils"/>
    </source>
</evidence>
<organism evidence="3 4">
    <name type="scientific">Pelagomonas calceolata</name>
    <dbReference type="NCBI Taxonomy" id="35677"/>
    <lineage>
        <taxon>Eukaryota</taxon>
        <taxon>Sar</taxon>
        <taxon>Stramenopiles</taxon>
        <taxon>Ochrophyta</taxon>
        <taxon>Pelagophyceae</taxon>
        <taxon>Pelagomonadales</taxon>
        <taxon>Pelagomonadaceae</taxon>
        <taxon>Pelagomonas</taxon>
    </lineage>
</organism>
<feature type="compositionally biased region" description="Basic and acidic residues" evidence="2">
    <location>
        <begin position="2330"/>
        <end position="2342"/>
    </location>
</feature>
<reference evidence="3" key="1">
    <citation type="submission" date="2021-11" db="EMBL/GenBank/DDBJ databases">
        <authorList>
            <consortium name="Genoscope - CEA"/>
            <person name="William W."/>
        </authorList>
    </citation>
    <scope>NUCLEOTIDE SEQUENCE</scope>
</reference>
<name>A0A8J2SY95_9STRA</name>
<dbReference type="PROSITE" id="PS50096">
    <property type="entry name" value="IQ"/>
    <property type="match status" value="2"/>
</dbReference>
<dbReference type="InterPro" id="IPR006553">
    <property type="entry name" value="Leu-rich_rpt_Cys-con_subtyp"/>
</dbReference>
<feature type="region of interest" description="Disordered" evidence="2">
    <location>
        <begin position="1809"/>
        <end position="1879"/>
    </location>
</feature>
<sequence length="2372" mass="268150">MMGPPPMQSADSNEDAASLHAQISALKVMRRRMKAFRRRKRQRVEEPEDDVSLITAESIRETGASLYSASRIEDRLPPRLLEVCYDARTEGSAGPRAPLSLQRLHFAADHATGEPIRRLIMGPWRRDASQLRRVVASCDRLELLDLAPCIPRYGRVETVWPSSRAATTDHNGPDDYALSVLAMATRERIDGLRPLKLKALGLARCVNASSDGIGYCIRELLSTLERVDVSHCLLERGFARCFADPITPSILKEVVLDRTTQDDGACACIGEGCPLLERLSLCGCTDVSDGGVLTLLSGCSRLNDLRVSQTSVSGVCFVDQSAPSQSDVAVVVRRPSLTTLDLGDCPLHEFSVRWVAAACSSLRRLRVCGSRVDDQGLLPLSASSAPQRLEALDLSGCSQIGLDQGRALSALLRRHALTLRHIDVRETKVGMACLRTCFELRLDSLRIDAVHAASDALFGGPARAAVALNSATRGLSQSSFECTADMGPMVSISDDAEKERKLERRKYRASFRASLDEPPMHNRPLALEILTVARCPRFDASCLSWLAPKLKDLRVFDGSEAEACHTDASVWCLAKHCRQLKVLLLGRAQPRDDGLVLSSSSGAFLTDAAIHSIGEHLRHLERLDVSYHAFITGLGWQNWPGNHPYLRCLKMRGCTALTGKGLQCVVRAAPSLIDVDLEGCSLVTDMTVLASQRYAIASKHGIEPASDAAAVEARDAYYARLHLEHRSQIWVCCGWRLKWFFQRCKRRAAGAVIKRNICIYHERVKDRFRLRFKHLVTYKRILMRFSAMRIQSYVRRRKARYLYNSAARIQRFYRSRKNEWLQTFLLLVNASQKLVAKVYRGYKSRKELPLSVLRMLKLHERELESQKNLTATQIRREDQHFAHIVSQIRGHVDGLKGDLRRHFVDHADESREERNARIMREKPARFDGEDEISLPLSRKRRVPVYGNSRAASFNEQAARAGNPHVFGEPVWPEPPPKKFGEVISDFDPAAAGYEAQALAVERAAQAAMSGGAAVHIGGAGSVDMSGVQGDEVERRRLPWASGSLDGPDSLLPTLRAARLAQKKQALILDKSRSDTEARQLEEKKRLAAALEEAEEEARLAEEAALLVSEDESDAATLISAMIRGMWARVEADKLRATYERDVEARENRRIFRAASQIQKRYRANSVRTHCDKHDIGIGTCCGAREVTEEDYSMVEFGGDVQTVTRRGRGRFAPGSDGEKSVKIKIQQRVDHDFANRRIFERSRIIEEQGVTRRTVRERDAEGLERSEARLERLDEDLEYLRDVEAANEAVGKALQKRIVAFVQDAVEQNKDDKNPPAEWDLAMRGIKVRQKHLQYAIDAVDKALWWGEEALRCHYRRHKASQLFSRQCDKKQDWLYDEAHYCRQLRSVMEDRLAKAPRTVAQRYYVSWLEDQLRRLKEQYVALDSEQEHTLHKEAKQLHELLEADASTTAVLDELITGLIADYKLDAEKCGLELKRLEKDPESPDALELLRQITALKQKQELLHKGPFLASQRALESLQAAEDARLEGSVAFRGDESGISRERLEHIQCVLRNPRKVPSHLDAAKWMDIFRSQPWLVQQDVDEQKRKELYDQKLAKLKQMAAIVENKREDLARDAARLERLEKKMADHEQLRDSEDADVTEEQRADARNYVATNSGVLDDKRADFHRRKESLEKLEKQLADYQALLEEEDREATERLESARLAKAEFEEREGAEEDARAAELQTKKKALVKELGEVDLQIVQHEDEGLATDELETKKSELEEAIAKVDTELRQMRERAERRAQLAQFNEGELEREKAAKAKKALQEKLRADKKAEIMDRMRRKQQAAEEQREKDEVEAQKRREVEAEKQAASGLAKMGLVDPSLRKKEHGPKAAAKKAQRLYNSVVHGVPDKKAEQQETSNMTQSIMRRQKMKMGTCSALRKIAFTVGKEETDQFQRQQDELAEHSLPHLLRVKKTVGLHEMVVIWYEPSSDQDEFLTELQLAHPALDHQHYKNLAEKNYRQYTHDALLPTAPAQPGLVMWGRKRSDAVMVVAAVEVTYNLQDERELAADGFEKLPENLLDLGFGDMFIWIKKINRNLETNVENEETILNELKAARKELKKREDDPILLDKIKALKLRLEKVKQESDFRDEYKDDPLKFAIEFAAIGQAEIEGWLSYFEDMDVNELGAVRSRRVVVSSLPCHDLTMPGVVSLSSLSCFGPRRGRRGAVASMASSRDAIVVIPRESPWSSGRRRRDATSMLRAGVLQGGARLPRLPRLEVHARGLPAVGRALGRVAHGLRRDGEVHRAVLHVRQGRTPPLRLPDLRRRRQRLDLARGVHIVTVGLTPLHQQGKDHKSSKGDRSARRRQARVRGVPGAEPALPELILSGRGSAR</sequence>
<dbReference type="SMART" id="SM00015">
    <property type="entry name" value="IQ"/>
    <property type="match status" value="4"/>
</dbReference>
<gene>
    <name evidence="3" type="ORF">PECAL_6P17350</name>
</gene>
<evidence type="ECO:0000256" key="2">
    <source>
        <dbReference type="SAM" id="MobiDB-lite"/>
    </source>
</evidence>
<dbReference type="OrthoDB" id="191686at2759"/>
<keyword evidence="1" id="KW-0175">Coiled coil</keyword>
<feature type="compositionally biased region" description="Basic and acidic residues" evidence="2">
    <location>
        <begin position="1809"/>
        <end position="1848"/>
    </location>
</feature>
<dbReference type="PANTHER" id="PTHR13318">
    <property type="entry name" value="PARTNER OF PAIRED, ISOFORM B-RELATED"/>
    <property type="match status" value="1"/>
</dbReference>
<dbReference type="EMBL" id="CAKKNE010000006">
    <property type="protein sequence ID" value="CAH0380096.1"/>
    <property type="molecule type" value="Genomic_DNA"/>
</dbReference>
<protein>
    <recommendedName>
        <fullName evidence="5">Calmodulin</fullName>
    </recommendedName>
</protein>
<evidence type="ECO:0000313" key="4">
    <source>
        <dbReference type="Proteomes" id="UP000789595"/>
    </source>
</evidence>
<dbReference type="GO" id="GO:0031146">
    <property type="term" value="P:SCF-dependent proteasomal ubiquitin-dependent protein catabolic process"/>
    <property type="evidence" value="ECO:0007669"/>
    <property type="project" value="TreeGrafter"/>
</dbReference>
<proteinExistence type="predicted"/>
<feature type="coiled-coil region" evidence="1">
    <location>
        <begin position="2075"/>
        <end position="2105"/>
    </location>
</feature>
<feature type="region of interest" description="Disordered" evidence="2">
    <location>
        <begin position="2324"/>
        <end position="2372"/>
    </location>
</feature>
<dbReference type="Gene3D" id="3.80.10.10">
    <property type="entry name" value="Ribonuclease Inhibitor"/>
    <property type="match status" value="2"/>
</dbReference>
<dbReference type="SMART" id="SM00367">
    <property type="entry name" value="LRR_CC"/>
    <property type="match status" value="6"/>
</dbReference>
<evidence type="ECO:0008006" key="5">
    <source>
        <dbReference type="Google" id="ProtNLM"/>
    </source>
</evidence>
<feature type="compositionally biased region" description="Basic and acidic residues" evidence="2">
    <location>
        <begin position="1624"/>
        <end position="1634"/>
    </location>
</feature>
<comment type="caution">
    <text evidence="3">The sequence shown here is derived from an EMBL/GenBank/DDBJ whole genome shotgun (WGS) entry which is preliminary data.</text>
</comment>
<dbReference type="InterPro" id="IPR000048">
    <property type="entry name" value="IQ_motif_EF-hand-BS"/>
</dbReference>
<dbReference type="SUPFAM" id="SSF52047">
    <property type="entry name" value="RNI-like"/>
    <property type="match status" value="2"/>
</dbReference>
<evidence type="ECO:0000313" key="3">
    <source>
        <dbReference type="EMBL" id="CAH0380096.1"/>
    </source>
</evidence>